<evidence type="ECO:0000256" key="8">
    <source>
        <dbReference type="ARBA" id="ARBA00022882"/>
    </source>
</evidence>
<name>A0A9R1TM29_9HYME</name>
<keyword evidence="4" id="KW-0597">Phosphoprotein</keyword>
<gene>
    <name evidence="21" type="primary">slo</name>
</gene>
<feature type="compositionally biased region" description="Polar residues" evidence="17">
    <location>
        <begin position="704"/>
        <end position="721"/>
    </location>
</feature>
<keyword evidence="11" id="KW-0406">Ion transport</keyword>
<keyword evidence="13 21" id="KW-0407">Ion channel</keyword>
<evidence type="ECO:0000256" key="2">
    <source>
        <dbReference type="ARBA" id="ARBA00022448"/>
    </source>
</evidence>
<dbReference type="PRINTS" id="PR01449">
    <property type="entry name" value="BKCHANNELA"/>
</dbReference>
<evidence type="ECO:0000256" key="14">
    <source>
        <dbReference type="ARBA" id="ARBA00029579"/>
    </source>
</evidence>
<dbReference type="Gene3D" id="3.40.50.720">
    <property type="entry name" value="NAD(P)-binding Rossmann-like Domain"/>
    <property type="match status" value="2"/>
</dbReference>
<evidence type="ECO:0000256" key="3">
    <source>
        <dbReference type="ARBA" id="ARBA00022538"/>
    </source>
</evidence>
<keyword evidence="7" id="KW-0106">Calcium</keyword>
<protein>
    <recommendedName>
        <fullName evidence="14">BK channel</fullName>
    </recommendedName>
    <alternativeName>
        <fullName evidence="15">Maxi K channel</fullName>
    </alternativeName>
</protein>
<dbReference type="PROSITE" id="PS51201">
    <property type="entry name" value="RCK_N"/>
    <property type="match status" value="2"/>
</dbReference>
<dbReference type="Pfam" id="PF22614">
    <property type="entry name" value="Slo-like_RCK"/>
    <property type="match status" value="2"/>
</dbReference>
<evidence type="ECO:0000313" key="20">
    <source>
        <dbReference type="Proteomes" id="UP000694866"/>
    </source>
</evidence>
<evidence type="ECO:0000256" key="12">
    <source>
        <dbReference type="ARBA" id="ARBA00023136"/>
    </source>
</evidence>
<dbReference type="GO" id="GO:0050804">
    <property type="term" value="P:modulation of chemical synaptic transmission"/>
    <property type="evidence" value="ECO:0007669"/>
    <property type="project" value="UniProtKB-ARBA"/>
</dbReference>
<dbReference type="SUPFAM" id="SSF81324">
    <property type="entry name" value="Voltage-gated potassium channels"/>
    <property type="match status" value="1"/>
</dbReference>
<keyword evidence="20" id="KW-1185">Reference proteome</keyword>
<feature type="region of interest" description="Disordered" evidence="17">
    <location>
        <begin position="703"/>
        <end position="725"/>
    </location>
</feature>
<sequence length="1172" mass="131819">MTTECDGSTERPPVNDCLTERKWWCFILSSIFTFLAGLLIVLLWRAFAFLWCRKEPEFAPNDPKQKEQKAARQGKEFEGTFMTEAKDWAGELISGQTTTGRILVVLVFILSIASLIIYFIDASNEEVERCQKWSNNTTQQIDLAFNIFFMVYFFIRFIAASDKLWFMLEMYSFVDYFTIPPSFVSIYLDRTWIGLRFLRALRLMTVPDILQYLNILKTSSSIRLAQLVSIFISVWLTAAGIIHLLENSGDPFEFVNPQPLSYWTCVYFLIVTMSTVGYGDVYCNTILGRTFLVFFLLVGLAIFASCIPEIIDLIGTRNKYGGTLKNERGRRHIVVCGHITYESVSHFLKDFLHEDREDVDVEVVFLHRKPPDLELEGLFKRHFTTVEFFQGTIMNPIDLQRVKVHEADACLVLANKYCQDPDAEDAANIMRVISIKNYSDDIRVIIQLMQYHNKAYLLNIPSWDWKQGDDVICLAELKLGFIAQSCLAPGFSTMMANLFAMRSFKTSPDTQAWQNDYLQGTGCEMYTETLSPSFTGMTFPQASELCFTKLKLLLLAIEIKGEAGADSKISINPRGAKIAANTQGFFIAQSADEVKRAWFYCKACHEDIKDETLIKKCKCKNYVGMMMMQTGMVKGNSALRSYLDDDHHPPPTFTPPELPKMVHVRGEISRDRDDPNAMRNHRNSVGMTTMNSTKQVNKVKPNVNRATSDSLSSPNHPYNQRSQEESAYSGYHLAYEVKKLMPTNRASGGSNVNNNGGLQIGIADDQAKDFDFEKTEMKYDSTGMFHWSPARNLEDCILDRNQAAMTVLNGHVVVCLFADPDSPLIGLRNLVMPLRASNFHYHELKHVVIVGSVDYIRREWKMLQNLPKISVLNGSPLSRADLRAVNVNLCDMCCILSAKVPSNDDPTLADKEAILASLNIKAMTFDDTIGVLSQGKLGFLDSMKINKRYVDDVVCSTVGSPIVLQRRGSVYGANVPMITELVNDSNVQFLDQDDDDDPDTELYLTQPFACGTAFAVSVLDSLMSTTYFNQNALTLIRSLITGGATPELELILAEGAGLRGGYSTADSLANRDRCRVGQISLYDGPLAQYGEAGKYGDLFVAALKSYGMLCIGLYRFRDTSSSCEASSKRYVITNPPDDFTLLPTDQVFVLMQFDPGLEYRPNRGTRGKDDAS</sequence>
<dbReference type="InterPro" id="IPR005821">
    <property type="entry name" value="Ion_trans_dom"/>
</dbReference>
<dbReference type="InterPro" id="IPR027359">
    <property type="entry name" value="Volt_channel_dom_sf"/>
</dbReference>
<dbReference type="InterPro" id="IPR048735">
    <property type="entry name" value="Slowpoke-like_C"/>
</dbReference>
<evidence type="ECO:0000256" key="15">
    <source>
        <dbReference type="ARBA" id="ARBA00031999"/>
    </source>
</evidence>
<evidence type="ECO:0000256" key="10">
    <source>
        <dbReference type="ARBA" id="ARBA00022989"/>
    </source>
</evidence>
<dbReference type="PANTHER" id="PTHR10027:SF33">
    <property type="entry name" value="CALCIUM-ACTIVATED POTASSIUM CHANNEL SUBUNIT ALPHA-1-RELATED"/>
    <property type="match status" value="1"/>
</dbReference>
<dbReference type="PANTHER" id="PTHR10027">
    <property type="entry name" value="CALCIUM-ACTIVATED POTASSIUM CHANNEL ALPHA CHAIN"/>
    <property type="match status" value="1"/>
</dbReference>
<feature type="domain" description="RCK N-terminal" evidence="19">
    <location>
        <begin position="330"/>
        <end position="472"/>
    </location>
</feature>
<dbReference type="FunFam" id="1.10.287.70:FF:000015">
    <property type="entry name" value="Calcium-activated potassium channel subunit alpha-1 isoform X7"/>
    <property type="match status" value="1"/>
</dbReference>
<feature type="transmembrane region" description="Helical" evidence="18">
    <location>
        <begin position="140"/>
        <end position="159"/>
    </location>
</feature>
<proteinExistence type="inferred from homology"/>
<dbReference type="Pfam" id="PF00520">
    <property type="entry name" value="Ion_trans"/>
    <property type="match status" value="1"/>
</dbReference>
<evidence type="ECO:0000256" key="1">
    <source>
        <dbReference type="ARBA" id="ARBA00004141"/>
    </source>
</evidence>
<evidence type="ECO:0000256" key="11">
    <source>
        <dbReference type="ARBA" id="ARBA00023065"/>
    </source>
</evidence>
<evidence type="ECO:0000256" key="16">
    <source>
        <dbReference type="ARBA" id="ARBA00060897"/>
    </source>
</evidence>
<accession>A0A9R1TM29</accession>
<evidence type="ECO:0000256" key="17">
    <source>
        <dbReference type="SAM" id="MobiDB-lite"/>
    </source>
</evidence>
<dbReference type="AlphaFoldDB" id="A0A9R1TM29"/>
<feature type="domain" description="RCK N-terminal" evidence="19">
    <location>
        <begin position="809"/>
        <end position="954"/>
    </location>
</feature>
<dbReference type="SUPFAM" id="SSF51735">
    <property type="entry name" value="NAD(P)-binding Rossmann-fold domains"/>
    <property type="match status" value="1"/>
</dbReference>
<evidence type="ECO:0000313" key="21">
    <source>
        <dbReference type="RefSeq" id="XP_011311458.1"/>
    </source>
</evidence>
<keyword evidence="10 18" id="KW-1133">Transmembrane helix</keyword>
<feature type="transmembrane region" description="Helical" evidence="18">
    <location>
        <begin position="23"/>
        <end position="44"/>
    </location>
</feature>
<keyword evidence="2" id="KW-0813">Transport</keyword>
<comment type="similarity">
    <text evidence="16">Belongs to the potassium channel family. Calcium-activated (TC 1.A.1.3) subfamily. Slo sub-subfamily.</text>
</comment>
<dbReference type="CTD" id="42940"/>
<evidence type="ECO:0000256" key="6">
    <source>
        <dbReference type="ARBA" id="ARBA00022826"/>
    </source>
</evidence>
<dbReference type="GO" id="GO:0009410">
    <property type="term" value="P:response to xenobiotic stimulus"/>
    <property type="evidence" value="ECO:0007669"/>
    <property type="project" value="UniProtKB-ARBA"/>
</dbReference>
<dbReference type="Pfam" id="PF21014">
    <property type="entry name" value="Slowpoke_C"/>
    <property type="match status" value="1"/>
</dbReference>
<organism evidence="20 21">
    <name type="scientific">Fopius arisanus</name>
    <dbReference type="NCBI Taxonomy" id="64838"/>
    <lineage>
        <taxon>Eukaryota</taxon>
        <taxon>Metazoa</taxon>
        <taxon>Ecdysozoa</taxon>
        <taxon>Arthropoda</taxon>
        <taxon>Hexapoda</taxon>
        <taxon>Insecta</taxon>
        <taxon>Pterygota</taxon>
        <taxon>Neoptera</taxon>
        <taxon>Endopterygota</taxon>
        <taxon>Hymenoptera</taxon>
        <taxon>Apocrita</taxon>
        <taxon>Ichneumonoidea</taxon>
        <taxon>Braconidae</taxon>
        <taxon>Opiinae</taxon>
        <taxon>Fopius</taxon>
    </lineage>
</organism>
<evidence type="ECO:0000259" key="19">
    <source>
        <dbReference type="PROSITE" id="PS51201"/>
    </source>
</evidence>
<evidence type="ECO:0000256" key="18">
    <source>
        <dbReference type="SAM" id="Phobius"/>
    </source>
</evidence>
<dbReference type="OrthoDB" id="10035564at2759"/>
<keyword evidence="6" id="KW-0631">Potassium channel</keyword>
<dbReference type="GO" id="GO:0060072">
    <property type="term" value="F:large conductance calcium-activated potassium channel activity"/>
    <property type="evidence" value="ECO:0007669"/>
    <property type="project" value="TreeGrafter"/>
</dbReference>
<dbReference type="PRINTS" id="PR00169">
    <property type="entry name" value="KCHANNEL"/>
</dbReference>
<keyword evidence="3" id="KW-0633">Potassium transport</keyword>
<reference evidence="21" key="1">
    <citation type="submission" date="2025-08" db="UniProtKB">
        <authorList>
            <consortium name="RefSeq"/>
        </authorList>
    </citation>
    <scope>IDENTIFICATION</scope>
    <source>
        <strain evidence="21">USDA-PBARC FA_bdor</strain>
        <tissue evidence="21">Whole organism</tissue>
    </source>
</reference>
<dbReference type="GeneID" id="105271536"/>
<evidence type="ECO:0000256" key="9">
    <source>
        <dbReference type="ARBA" id="ARBA00022958"/>
    </source>
</evidence>
<keyword evidence="12 18" id="KW-0472">Membrane</keyword>
<dbReference type="InterPro" id="IPR036291">
    <property type="entry name" value="NAD(P)-bd_dom_sf"/>
</dbReference>
<dbReference type="RefSeq" id="XP_011311458.1">
    <property type="nucleotide sequence ID" value="XM_011313156.1"/>
</dbReference>
<dbReference type="InterPro" id="IPR003148">
    <property type="entry name" value="RCK_N"/>
</dbReference>
<feature type="transmembrane region" description="Helical" evidence="18">
    <location>
        <begin position="224"/>
        <end position="245"/>
    </location>
</feature>
<dbReference type="Pfam" id="PF03493">
    <property type="entry name" value="BK_channel_a"/>
    <property type="match status" value="1"/>
</dbReference>
<dbReference type="Proteomes" id="UP000694866">
    <property type="component" value="Unplaced"/>
</dbReference>
<dbReference type="InterPro" id="IPR047871">
    <property type="entry name" value="K_chnl_Slo-like"/>
</dbReference>
<feature type="transmembrane region" description="Helical" evidence="18">
    <location>
        <begin position="102"/>
        <end position="120"/>
    </location>
</feature>
<dbReference type="GO" id="GO:0034702">
    <property type="term" value="C:monoatomic ion channel complex"/>
    <property type="evidence" value="ECO:0007669"/>
    <property type="project" value="UniProtKB-KW"/>
</dbReference>
<keyword evidence="8" id="KW-0851">Voltage-gated channel</keyword>
<feature type="transmembrane region" description="Helical" evidence="18">
    <location>
        <begin position="291"/>
        <end position="311"/>
    </location>
</feature>
<dbReference type="FunFam" id="3.40.50.720:FF:001832">
    <property type="entry name" value="Calcium-activated potassium channel slowpoke-like Protein"/>
    <property type="match status" value="1"/>
</dbReference>
<keyword evidence="9" id="KW-0630">Potassium</keyword>
<dbReference type="Gene3D" id="1.20.120.350">
    <property type="entry name" value="Voltage-gated potassium channels. Chain C"/>
    <property type="match status" value="1"/>
</dbReference>
<evidence type="ECO:0000256" key="13">
    <source>
        <dbReference type="ARBA" id="ARBA00023303"/>
    </source>
</evidence>
<dbReference type="InterPro" id="IPR003929">
    <property type="entry name" value="K_chnl_BK_asu"/>
</dbReference>
<dbReference type="GO" id="GO:0045211">
    <property type="term" value="C:postsynaptic membrane"/>
    <property type="evidence" value="ECO:0007669"/>
    <property type="project" value="TreeGrafter"/>
</dbReference>
<comment type="subcellular location">
    <subcellularLocation>
        <location evidence="1">Membrane</location>
        <topology evidence="1">Multi-pass membrane protein</topology>
    </subcellularLocation>
</comment>
<dbReference type="FunFam" id="1.20.120.350:FF:000035">
    <property type="entry name" value="Calcium-activated potassium channel slowpoke"/>
    <property type="match status" value="1"/>
</dbReference>
<keyword evidence="5 18" id="KW-0812">Transmembrane</keyword>
<evidence type="ECO:0000256" key="5">
    <source>
        <dbReference type="ARBA" id="ARBA00022692"/>
    </source>
</evidence>
<feature type="transmembrane region" description="Helical" evidence="18">
    <location>
        <begin position="260"/>
        <end position="279"/>
    </location>
</feature>
<evidence type="ECO:0000256" key="7">
    <source>
        <dbReference type="ARBA" id="ARBA00022837"/>
    </source>
</evidence>
<dbReference type="Gene3D" id="1.10.287.70">
    <property type="match status" value="1"/>
</dbReference>
<evidence type="ECO:0000256" key="4">
    <source>
        <dbReference type="ARBA" id="ARBA00022553"/>
    </source>
</evidence>